<evidence type="ECO:0000313" key="8">
    <source>
        <dbReference type="Proteomes" id="UP000000845"/>
    </source>
</evidence>
<organism evidence="7 8">
    <name type="scientific">Sebaldella termitidis (strain ATCC 33386 / NCTC 11300)</name>
    <dbReference type="NCBI Taxonomy" id="526218"/>
    <lineage>
        <taxon>Bacteria</taxon>
        <taxon>Fusobacteriati</taxon>
        <taxon>Fusobacteriota</taxon>
        <taxon>Fusobacteriia</taxon>
        <taxon>Fusobacteriales</taxon>
        <taxon>Leptotrichiaceae</taxon>
        <taxon>Sebaldella</taxon>
    </lineage>
</organism>
<evidence type="ECO:0000256" key="3">
    <source>
        <dbReference type="ARBA" id="ARBA00022692"/>
    </source>
</evidence>
<reference evidence="7 8" key="2">
    <citation type="journal article" date="2010" name="Stand. Genomic Sci.">
        <title>Complete genome sequence of Sebaldella termitidis type strain (NCTC 11300).</title>
        <authorList>
            <person name="Harmon-Smith M."/>
            <person name="Celia L."/>
            <person name="Chertkov O."/>
            <person name="Lapidus A."/>
            <person name="Copeland A."/>
            <person name="Glavina Del Rio T."/>
            <person name="Nolan M."/>
            <person name="Lucas S."/>
            <person name="Tice H."/>
            <person name="Cheng J.F."/>
            <person name="Han C."/>
            <person name="Detter J.C."/>
            <person name="Bruce D."/>
            <person name="Goodwin L."/>
            <person name="Pitluck S."/>
            <person name="Pati A."/>
            <person name="Liolios K."/>
            <person name="Ivanova N."/>
            <person name="Mavromatis K."/>
            <person name="Mikhailova N."/>
            <person name="Chen A."/>
            <person name="Palaniappan K."/>
            <person name="Land M."/>
            <person name="Hauser L."/>
            <person name="Chang Y.J."/>
            <person name="Jeffries C.D."/>
            <person name="Brettin T."/>
            <person name="Goker M."/>
            <person name="Beck B."/>
            <person name="Bristow J."/>
            <person name="Eisen J.A."/>
            <person name="Markowitz V."/>
            <person name="Hugenholtz P."/>
            <person name="Kyrpides N.C."/>
            <person name="Klenk H.P."/>
            <person name="Chen F."/>
        </authorList>
    </citation>
    <scope>NUCLEOTIDE SEQUENCE [LARGE SCALE GENOMIC DNA]</scope>
    <source>
        <strain evidence="8">ATCC 33386 / NCTC 11300</strain>
    </source>
</reference>
<dbReference type="GO" id="GO:0043190">
    <property type="term" value="C:ATP-binding cassette (ABC) transporter complex"/>
    <property type="evidence" value="ECO:0007669"/>
    <property type="project" value="TreeGrafter"/>
</dbReference>
<dbReference type="eggNOG" id="COG0795">
    <property type="taxonomic scope" value="Bacteria"/>
</dbReference>
<dbReference type="Pfam" id="PF03739">
    <property type="entry name" value="LptF_LptG"/>
    <property type="match status" value="1"/>
</dbReference>
<feature type="transmembrane region" description="Helical" evidence="6">
    <location>
        <begin position="53"/>
        <end position="78"/>
    </location>
</feature>
<reference evidence="8" key="1">
    <citation type="submission" date="2009-09" db="EMBL/GenBank/DDBJ databases">
        <title>The complete chromosome of Sebaldella termitidis ATCC 33386.</title>
        <authorList>
            <consortium name="US DOE Joint Genome Institute (JGI-PGF)"/>
            <person name="Lucas S."/>
            <person name="Copeland A."/>
            <person name="Lapidus A."/>
            <person name="Glavina del Rio T."/>
            <person name="Dalin E."/>
            <person name="Tice H."/>
            <person name="Bruce D."/>
            <person name="Goodwin L."/>
            <person name="Pitluck S."/>
            <person name="Kyrpides N."/>
            <person name="Mavromatis K."/>
            <person name="Ivanova N."/>
            <person name="Mikhailova N."/>
            <person name="Sims D."/>
            <person name="Meincke L."/>
            <person name="Brettin T."/>
            <person name="Detter J.C."/>
            <person name="Han C."/>
            <person name="Larimer F."/>
            <person name="Land M."/>
            <person name="Hauser L."/>
            <person name="Markowitz V."/>
            <person name="Cheng J.F."/>
            <person name="Hugenholtz P."/>
            <person name="Woyke T."/>
            <person name="Wu D."/>
            <person name="Eisen J.A."/>
        </authorList>
    </citation>
    <scope>NUCLEOTIDE SEQUENCE [LARGE SCALE GENOMIC DNA]</scope>
    <source>
        <strain evidence="8">ATCC 33386 / NCTC 11300</strain>
    </source>
</reference>
<feature type="transmembrane region" description="Helical" evidence="6">
    <location>
        <begin position="340"/>
        <end position="358"/>
    </location>
</feature>
<feature type="transmembrane region" description="Helical" evidence="6">
    <location>
        <begin position="307"/>
        <end position="328"/>
    </location>
</feature>
<sequence>MKIIDKYIYKALILPSVFGISIFTFILIINVFIDIMEKLFTNDLPFLLVIDYFIYLVPGVLTQTIPMGAFLGVMLTYGNFSETNEIIAIESAGTSLFRITRPAIIFGILLTVLGLFMEIEVNPRALNNINIEKRNLFSSKPSSLTEAKVFLSNSDAGFGFYVDEVDNSKAEASKFVLFQRTKEGEYPTVFFAEKAKFEAGYMLLKNVEGFNFDKTGDRKVVARYEEQYLPMSTFFKQEDIEKKSRSEMNLRELREAYKQSIAEGESYEDSVKYMIKYNERIIGPFASVLLCWLGVLLAVSNKRSGKGISFGISLIVIFAYIGLASYAKIVVQKNHIDPNIAMWMPNFILLVLCLVLSIKKSRSR</sequence>
<feature type="transmembrane region" description="Helical" evidence="6">
    <location>
        <begin position="12"/>
        <end position="33"/>
    </location>
</feature>
<dbReference type="Proteomes" id="UP000000845">
    <property type="component" value="Chromosome"/>
</dbReference>
<evidence type="ECO:0000256" key="6">
    <source>
        <dbReference type="SAM" id="Phobius"/>
    </source>
</evidence>
<evidence type="ECO:0000313" key="7">
    <source>
        <dbReference type="EMBL" id="ACZ09579.1"/>
    </source>
</evidence>
<dbReference type="STRING" id="526218.Sterm_2734"/>
<dbReference type="PANTHER" id="PTHR33529:SF6">
    <property type="entry name" value="YJGP_YJGQ FAMILY PERMEASE"/>
    <property type="match status" value="1"/>
</dbReference>
<keyword evidence="4 6" id="KW-1133">Transmembrane helix</keyword>
<dbReference type="EMBL" id="CP001739">
    <property type="protein sequence ID" value="ACZ09579.1"/>
    <property type="molecule type" value="Genomic_DNA"/>
</dbReference>
<accession>D1AMK5</accession>
<keyword evidence="5 6" id="KW-0472">Membrane</keyword>
<evidence type="ECO:0000256" key="5">
    <source>
        <dbReference type="ARBA" id="ARBA00023136"/>
    </source>
</evidence>
<dbReference type="RefSeq" id="WP_012862173.1">
    <property type="nucleotide sequence ID" value="NC_013517.1"/>
</dbReference>
<name>D1AMK5_SEBTE</name>
<keyword evidence="2" id="KW-1003">Cell membrane</keyword>
<feature type="transmembrane region" description="Helical" evidence="6">
    <location>
        <begin position="281"/>
        <end position="300"/>
    </location>
</feature>
<dbReference type="PANTHER" id="PTHR33529">
    <property type="entry name" value="SLR0882 PROTEIN-RELATED"/>
    <property type="match status" value="1"/>
</dbReference>
<evidence type="ECO:0000256" key="4">
    <source>
        <dbReference type="ARBA" id="ARBA00022989"/>
    </source>
</evidence>
<evidence type="ECO:0000256" key="1">
    <source>
        <dbReference type="ARBA" id="ARBA00004651"/>
    </source>
</evidence>
<dbReference type="InterPro" id="IPR005495">
    <property type="entry name" value="LptG/LptF_permease"/>
</dbReference>
<evidence type="ECO:0000256" key="2">
    <source>
        <dbReference type="ARBA" id="ARBA00022475"/>
    </source>
</evidence>
<dbReference type="KEGG" id="str:Sterm_2734"/>
<gene>
    <name evidence="7" type="ordered locus">Sterm_2734</name>
</gene>
<proteinExistence type="predicted"/>
<protein>
    <submittedName>
        <fullName evidence="7">Permease YjgP/YjgQ family protein</fullName>
    </submittedName>
</protein>
<dbReference type="GO" id="GO:0015920">
    <property type="term" value="P:lipopolysaccharide transport"/>
    <property type="evidence" value="ECO:0007669"/>
    <property type="project" value="TreeGrafter"/>
</dbReference>
<feature type="transmembrane region" description="Helical" evidence="6">
    <location>
        <begin position="99"/>
        <end position="117"/>
    </location>
</feature>
<dbReference type="AlphaFoldDB" id="D1AMK5"/>
<comment type="subcellular location">
    <subcellularLocation>
        <location evidence="1">Cell membrane</location>
        <topology evidence="1">Multi-pass membrane protein</topology>
    </subcellularLocation>
</comment>
<dbReference type="HOGENOM" id="CLU_028799_3_2_0"/>
<keyword evidence="3 6" id="KW-0812">Transmembrane</keyword>
<keyword evidence="8" id="KW-1185">Reference proteome</keyword>